<dbReference type="UniPathway" id="UPA00241">
    <property type="reaction ID" value="UER00356"/>
</dbReference>
<evidence type="ECO:0000313" key="8">
    <source>
        <dbReference type="EMBL" id="AKF26060.1"/>
    </source>
</evidence>
<keyword evidence="3 6" id="KW-0547">Nucleotide-binding</keyword>
<dbReference type="PANTHER" id="PTHR10695:SF46">
    <property type="entry name" value="BIFUNCTIONAL COENZYME A SYNTHASE-RELATED"/>
    <property type="match status" value="1"/>
</dbReference>
<proteinExistence type="inferred from homology"/>
<keyword evidence="4 6" id="KW-0067">ATP-binding</keyword>
<reference evidence="8 9" key="1">
    <citation type="submission" date="2015-04" db="EMBL/GenBank/DDBJ databases">
        <title>Complete genome sequence of Sulfurovum lithotrophicum ATCC BAA-797T.</title>
        <authorList>
            <person name="Ahn J."/>
            <person name="Park G."/>
            <person name="Jeon W."/>
            <person name="Jang Y."/>
            <person name="Jang M."/>
            <person name="Lee H."/>
            <person name="Lee H."/>
        </authorList>
    </citation>
    <scope>NUCLEOTIDE SEQUENCE [LARGE SCALE GENOMIC DNA]</scope>
    <source>
        <strain evidence="9">ATCC BAA-797 / 42BKT</strain>
    </source>
</reference>
<dbReference type="PANTHER" id="PTHR10695">
    <property type="entry name" value="DEPHOSPHO-COA KINASE-RELATED"/>
    <property type="match status" value="1"/>
</dbReference>
<evidence type="ECO:0000256" key="7">
    <source>
        <dbReference type="NCBIfam" id="TIGR00152"/>
    </source>
</evidence>
<comment type="subcellular location">
    <subcellularLocation>
        <location evidence="6">Cytoplasm</location>
    </subcellularLocation>
</comment>
<dbReference type="InterPro" id="IPR001977">
    <property type="entry name" value="Depp_CoAkinase"/>
</dbReference>
<dbReference type="EMBL" id="CP011308">
    <property type="protein sequence ID" value="AKF26060.1"/>
    <property type="molecule type" value="Genomic_DNA"/>
</dbReference>
<evidence type="ECO:0000256" key="6">
    <source>
        <dbReference type="HAMAP-Rule" id="MF_00376"/>
    </source>
</evidence>
<organism evidence="8 9">
    <name type="scientific">Sulfurovum lithotrophicum</name>
    <dbReference type="NCBI Taxonomy" id="206403"/>
    <lineage>
        <taxon>Bacteria</taxon>
        <taxon>Pseudomonadati</taxon>
        <taxon>Campylobacterota</taxon>
        <taxon>Epsilonproteobacteria</taxon>
        <taxon>Campylobacterales</taxon>
        <taxon>Sulfurovaceae</taxon>
        <taxon>Sulfurovum</taxon>
    </lineage>
</organism>
<dbReference type="Gene3D" id="3.40.50.300">
    <property type="entry name" value="P-loop containing nucleotide triphosphate hydrolases"/>
    <property type="match status" value="1"/>
</dbReference>
<dbReference type="NCBIfam" id="TIGR00152">
    <property type="entry name" value="dephospho-CoA kinase"/>
    <property type="match status" value="1"/>
</dbReference>
<comment type="catalytic activity">
    <reaction evidence="6">
        <text>3'-dephospho-CoA + ATP = ADP + CoA + H(+)</text>
        <dbReference type="Rhea" id="RHEA:18245"/>
        <dbReference type="ChEBI" id="CHEBI:15378"/>
        <dbReference type="ChEBI" id="CHEBI:30616"/>
        <dbReference type="ChEBI" id="CHEBI:57287"/>
        <dbReference type="ChEBI" id="CHEBI:57328"/>
        <dbReference type="ChEBI" id="CHEBI:456216"/>
        <dbReference type="EC" id="2.7.1.24"/>
    </reaction>
</comment>
<reference evidence="9" key="2">
    <citation type="journal article" date="2017" name="Stand. Genomic Sci.">
        <title>Complete genome sequence of the sulfur-oxidizing chemolithoautotrophic Sulfurovum lithotrophicum 42BKTT.</title>
        <authorList>
            <person name="Jeon W."/>
            <person name="Priscilla L."/>
            <person name="Park G."/>
            <person name="Lee H."/>
            <person name="Lee N."/>
            <person name="Lee D."/>
            <person name="Kwon H."/>
            <person name="Ahn I."/>
            <person name="Lee C."/>
            <person name="Lee H."/>
            <person name="Ahn J."/>
        </authorList>
    </citation>
    <scope>NUCLEOTIDE SEQUENCE [LARGE SCALE GENOMIC DNA]</scope>
    <source>
        <strain evidence="9">ATCC BAA-797 / 42BKT</strain>
    </source>
</reference>
<evidence type="ECO:0000256" key="4">
    <source>
        <dbReference type="ARBA" id="ARBA00022840"/>
    </source>
</evidence>
<comment type="similarity">
    <text evidence="1 6">Belongs to the CoaE family.</text>
</comment>
<dbReference type="CDD" id="cd02022">
    <property type="entry name" value="DPCK"/>
    <property type="match status" value="1"/>
</dbReference>
<keyword evidence="2 6" id="KW-0808">Transferase</keyword>
<feature type="binding site" evidence="6">
    <location>
        <begin position="19"/>
        <end position="24"/>
    </location>
    <ligand>
        <name>ATP</name>
        <dbReference type="ChEBI" id="CHEBI:30616"/>
    </ligand>
</feature>
<comment type="function">
    <text evidence="6">Catalyzes the phosphorylation of the 3'-hydroxyl group of dephosphocoenzyme A to form coenzyme A.</text>
</comment>
<evidence type="ECO:0000256" key="2">
    <source>
        <dbReference type="ARBA" id="ARBA00022679"/>
    </source>
</evidence>
<keyword evidence="5 6" id="KW-0173">Coenzyme A biosynthesis</keyword>
<comment type="pathway">
    <text evidence="6">Cofactor biosynthesis; coenzyme A biosynthesis; CoA from (R)-pantothenate: step 5/5.</text>
</comment>
<dbReference type="PROSITE" id="PS51219">
    <property type="entry name" value="DPCK"/>
    <property type="match status" value="1"/>
</dbReference>
<keyword evidence="9" id="KW-1185">Reference proteome</keyword>
<dbReference type="KEGG" id="slh:YH65_10960"/>
<dbReference type="GO" id="GO:0005524">
    <property type="term" value="F:ATP binding"/>
    <property type="evidence" value="ECO:0007669"/>
    <property type="project" value="UniProtKB-UniRule"/>
</dbReference>
<dbReference type="GO" id="GO:0005737">
    <property type="term" value="C:cytoplasm"/>
    <property type="evidence" value="ECO:0007669"/>
    <property type="project" value="UniProtKB-SubCell"/>
</dbReference>
<gene>
    <name evidence="6" type="primary">coaE</name>
    <name evidence="8" type="ORF">YH65_10960</name>
</gene>
<evidence type="ECO:0000256" key="5">
    <source>
        <dbReference type="ARBA" id="ARBA00022993"/>
    </source>
</evidence>
<dbReference type="Proteomes" id="UP000034444">
    <property type="component" value="Chromosome"/>
</dbReference>
<keyword evidence="6 8" id="KW-0418">Kinase</keyword>
<dbReference type="RefSeq" id="WP_046552168.1">
    <property type="nucleotide sequence ID" value="NZ_CP011308.1"/>
</dbReference>
<evidence type="ECO:0000313" key="9">
    <source>
        <dbReference type="Proteomes" id="UP000034444"/>
    </source>
</evidence>
<evidence type="ECO:0000256" key="3">
    <source>
        <dbReference type="ARBA" id="ARBA00022741"/>
    </source>
</evidence>
<evidence type="ECO:0000256" key="1">
    <source>
        <dbReference type="ARBA" id="ARBA00009018"/>
    </source>
</evidence>
<name>A0A7U4M396_9BACT</name>
<dbReference type="Pfam" id="PF01121">
    <property type="entry name" value="CoaE"/>
    <property type="match status" value="1"/>
</dbReference>
<dbReference type="EC" id="2.7.1.24" evidence="6 7"/>
<accession>A0A7U4M396</accession>
<dbReference type="GO" id="GO:0015937">
    <property type="term" value="P:coenzyme A biosynthetic process"/>
    <property type="evidence" value="ECO:0007669"/>
    <property type="project" value="UniProtKB-UniRule"/>
</dbReference>
<sequence length="202" mass="23209">MSTEQQPFKYAIALTGGIATGKSSVSKIFEEEGFTVIDADRIAHQVLNDAATEVTRLFGREVLQEKGVDRKALGAIVFGDSEKRKALENLLHPMIFDEILRRSQIEDAQTRPYLVDIPLFFETARYNIERVIVTYASRAQQIKRAIQRDGLSREEILRRITAQLDIEEKRKRATYLIDNSGDEIQLHQESRRIIDKIKKDFS</sequence>
<keyword evidence="6" id="KW-0963">Cytoplasm</keyword>
<dbReference type="GO" id="GO:0004140">
    <property type="term" value="F:dephospho-CoA kinase activity"/>
    <property type="evidence" value="ECO:0007669"/>
    <property type="project" value="UniProtKB-UniRule"/>
</dbReference>
<protein>
    <recommendedName>
        <fullName evidence="6 7">Dephospho-CoA kinase</fullName>
        <ecNumber evidence="6 7">2.7.1.24</ecNumber>
    </recommendedName>
    <alternativeName>
        <fullName evidence="6">Dephosphocoenzyme A kinase</fullName>
    </alternativeName>
</protein>
<dbReference type="InterPro" id="IPR027417">
    <property type="entry name" value="P-loop_NTPase"/>
</dbReference>
<dbReference type="AlphaFoldDB" id="A0A7U4M396"/>
<dbReference type="HAMAP" id="MF_00376">
    <property type="entry name" value="Dephospho_CoA_kinase"/>
    <property type="match status" value="1"/>
</dbReference>
<dbReference type="SUPFAM" id="SSF52540">
    <property type="entry name" value="P-loop containing nucleoside triphosphate hydrolases"/>
    <property type="match status" value="1"/>
</dbReference>